<evidence type="ECO:0000256" key="1">
    <source>
        <dbReference type="SAM" id="MobiDB-lite"/>
    </source>
</evidence>
<dbReference type="EMBL" id="CDMZ01003753">
    <property type="protein sequence ID" value="CEM47472.1"/>
    <property type="molecule type" value="Genomic_DNA"/>
</dbReference>
<gene>
    <name evidence="2" type="ORF">Cvel_31197</name>
</gene>
<feature type="region of interest" description="Disordered" evidence="1">
    <location>
        <begin position="504"/>
        <end position="613"/>
    </location>
</feature>
<feature type="region of interest" description="Disordered" evidence="1">
    <location>
        <begin position="107"/>
        <end position="128"/>
    </location>
</feature>
<dbReference type="AlphaFoldDB" id="A0A0G4HSY3"/>
<feature type="compositionally biased region" description="Gly residues" evidence="1">
    <location>
        <begin position="523"/>
        <end position="555"/>
    </location>
</feature>
<feature type="compositionally biased region" description="Basic and acidic residues" evidence="1">
    <location>
        <begin position="587"/>
        <end position="603"/>
    </location>
</feature>
<proteinExistence type="predicted"/>
<organism evidence="2">
    <name type="scientific">Chromera velia CCMP2878</name>
    <dbReference type="NCBI Taxonomy" id="1169474"/>
    <lineage>
        <taxon>Eukaryota</taxon>
        <taxon>Sar</taxon>
        <taxon>Alveolata</taxon>
        <taxon>Colpodellida</taxon>
        <taxon>Chromeraceae</taxon>
        <taxon>Chromera</taxon>
    </lineage>
</organism>
<feature type="region of interest" description="Disordered" evidence="1">
    <location>
        <begin position="1"/>
        <end position="35"/>
    </location>
</feature>
<reference evidence="2" key="1">
    <citation type="submission" date="2014-11" db="EMBL/GenBank/DDBJ databases">
        <authorList>
            <person name="Otto D Thomas"/>
            <person name="Naeem Raeece"/>
        </authorList>
    </citation>
    <scope>NUCLEOTIDE SEQUENCE</scope>
</reference>
<protein>
    <submittedName>
        <fullName evidence="2">Uncharacterized protein</fullName>
    </submittedName>
</protein>
<name>A0A0G4HSY3_9ALVE</name>
<dbReference type="VEuPathDB" id="CryptoDB:Cvel_31197"/>
<feature type="compositionally biased region" description="Polar residues" evidence="1">
    <location>
        <begin position="567"/>
        <end position="583"/>
    </location>
</feature>
<accession>A0A0G4HSY3</accession>
<sequence>MKVKWTPPTDWPFANGHVTGARPAARDNQPTPPPRIVLRTTEGWKELISVNGVPLEGSKEQLKKEFISGAGVSVMMQPLSKSLAKFLAAFVTKEQTPSYLINSWKEMEEEGEDEAPATAPRLAPPSLSSSVSASASAVASASASAAAAGCSSKRQRQHSNPSACPSSEFLFVKKMTAVEELITERDKALTVRQANESRYSMIVKWTPPTDWPFRNGHVTGVRPAARDNQPTPPPRIVLRTTEGWRELISVNGVPLEGSKEQLKKEFISGAGVSVMMQPLSKSLTKFLAAFVTEEQTPSYLINSWKEMEEEGEDEAPATAPRLAPLSLSSSVSASASAAASASASTAATGCSSKRQRQHSNPSACPSSECLFIKKMTAVEELVTESDKNRTLRQANESRYSMIVKWTPPTDWPFGNGHVTGARPAARDNQPTPPPRIVLRTTEGWRELISINGVPLEGSKKQLKKEFISGAGVSVMMQPLIKSLATFLAASVAASVDPSHYLIHPWKNQEEEKQDDLMRSAGGRSEGGDGSEGPGQGGEEGGGAGEGEGRSSGRGSGNPRWQEGRRSTGLQASRPTVGSNNGHSRNIHPQEETQETREGDRRETNGGAEEESLFSDGRWLHKLLEALLRFADPILRNVSMVTHDR</sequence>
<feature type="compositionally biased region" description="Basic and acidic residues" evidence="1">
    <location>
        <begin position="506"/>
        <end position="517"/>
    </location>
</feature>
<feature type="compositionally biased region" description="Low complexity" evidence="1">
    <location>
        <begin position="116"/>
        <end position="128"/>
    </location>
</feature>
<evidence type="ECO:0000313" key="2">
    <source>
        <dbReference type="EMBL" id="CEM47472.1"/>
    </source>
</evidence>